<keyword evidence="3" id="KW-1185">Reference proteome</keyword>
<dbReference type="InterPro" id="IPR045518">
    <property type="entry name" value="2EXR"/>
</dbReference>
<dbReference type="Proteomes" id="UP000696280">
    <property type="component" value="Unassembled WGS sequence"/>
</dbReference>
<evidence type="ECO:0000259" key="1">
    <source>
        <dbReference type="Pfam" id="PF20150"/>
    </source>
</evidence>
<reference evidence="2" key="1">
    <citation type="submission" date="2021-07" db="EMBL/GenBank/DDBJ databases">
        <authorList>
            <person name="Durling M."/>
        </authorList>
    </citation>
    <scope>NUCLEOTIDE SEQUENCE</scope>
</reference>
<accession>A0A9N9Q0J4</accession>
<dbReference type="AlphaFoldDB" id="A0A9N9Q0J4"/>
<dbReference type="EMBL" id="CAJVRL010000103">
    <property type="protein sequence ID" value="CAG8960817.1"/>
    <property type="molecule type" value="Genomic_DNA"/>
</dbReference>
<evidence type="ECO:0000313" key="3">
    <source>
        <dbReference type="Proteomes" id="UP000696280"/>
    </source>
</evidence>
<sequence length="371" mass="42283">MGFRIGSPKLQPQIVLFDEGGPSNSFNTSEGPKGAIQQLDLAAALARISSLEQQNATLSQLAQIENPTFHPFPRLPIELRQKIYRLYFGQSKVIGVICRYVADPGNPQLRIVQLAPSGPRNALHAVSRETRAELNRLETPYLEPIDMTGWPAHSRVRPTYEFNVSTSHGGIVHRNLTNDVILIEPKMWHMVHLGREWRHFGRLRADCLAIPCGNWKYLVDYRKGKQFGVEIWNQKIKKLFLVIGPTTLATTTDTVLITPRRCPARALTQDFWTSAHQCDANLPPGFVHHLKQYEDSHSGNNISVRPWDYIEIKTMELLNRFRSIAFYEHLAQGNTPQEALSRLHLVRTVRFVEISTRSELAARNEQHLALH</sequence>
<proteinExistence type="predicted"/>
<feature type="domain" description="2EXR" evidence="1">
    <location>
        <begin position="69"/>
        <end position="137"/>
    </location>
</feature>
<gene>
    <name evidence="2" type="ORF">HYFRA_00002354</name>
</gene>
<name>A0A9N9Q0J4_9HELO</name>
<dbReference type="Pfam" id="PF20150">
    <property type="entry name" value="2EXR"/>
    <property type="match status" value="1"/>
</dbReference>
<organism evidence="2 3">
    <name type="scientific">Hymenoscyphus fraxineus</name>
    <dbReference type="NCBI Taxonomy" id="746836"/>
    <lineage>
        <taxon>Eukaryota</taxon>
        <taxon>Fungi</taxon>
        <taxon>Dikarya</taxon>
        <taxon>Ascomycota</taxon>
        <taxon>Pezizomycotina</taxon>
        <taxon>Leotiomycetes</taxon>
        <taxon>Helotiales</taxon>
        <taxon>Helotiaceae</taxon>
        <taxon>Hymenoscyphus</taxon>
    </lineage>
</organism>
<comment type="caution">
    <text evidence="2">The sequence shown here is derived from an EMBL/GenBank/DDBJ whole genome shotgun (WGS) entry which is preliminary data.</text>
</comment>
<evidence type="ECO:0000313" key="2">
    <source>
        <dbReference type="EMBL" id="CAG8960817.1"/>
    </source>
</evidence>
<protein>
    <recommendedName>
        <fullName evidence="1">2EXR domain-containing protein</fullName>
    </recommendedName>
</protein>
<dbReference type="OrthoDB" id="3473305at2759"/>